<evidence type="ECO:0000313" key="6">
    <source>
        <dbReference type="EMBL" id="CAI9112894.1"/>
    </source>
</evidence>
<comment type="similarity">
    <text evidence="4">Belongs to the WD repeat PROPPIN family.</text>
</comment>
<evidence type="ECO:0000256" key="4">
    <source>
        <dbReference type="ARBA" id="ARBA00025740"/>
    </source>
</evidence>
<dbReference type="InterPro" id="IPR048720">
    <property type="entry name" value="PROPPIN"/>
</dbReference>
<dbReference type="InterPro" id="IPR001680">
    <property type="entry name" value="WD40_rpt"/>
</dbReference>
<evidence type="ECO:0000256" key="1">
    <source>
        <dbReference type="ARBA" id="ARBA00004623"/>
    </source>
</evidence>
<sequence>MTTPTKPVTAFSPNRGPNNTRNSMDRPAPPPRLLHVSFNQDTRCFAAGTDRGFRIFECDPFRGLLRRDFNVPGGIGTVEMYFCSNFLALVGGRSNPQYNKVVMIWDDHGSKCFRQLPFRTKVRGVRLRREQIVVVLEHKIFMSDFPGCLEPLDEIETVSNPKGLCALSQGTYSFVLACPGQRKGQVRVENYNGPSKKTKLIMVHDSEIACLALSNDGKLMATASTKGTLVRVFNTDDGELVRELRRGSDRAEIHSLAFSPSAEWLAVSSDKGTVHVFSLKSGNLDRHSDKVLATSSSAGSLLSFSMRSLWPKYLCSKWSVAQFRLLPEGCPHVVAFGNQEHTLMILGFDGSFYRCKFDPITGGEMTLMECHKFH</sequence>
<feature type="compositionally biased region" description="Polar residues" evidence="5">
    <location>
        <begin position="1"/>
        <end position="22"/>
    </location>
</feature>
<dbReference type="Pfam" id="PF21032">
    <property type="entry name" value="PROPPIN"/>
    <property type="match status" value="1"/>
</dbReference>
<feature type="region of interest" description="Disordered" evidence="5">
    <location>
        <begin position="1"/>
        <end position="30"/>
    </location>
</feature>
<dbReference type="InterPro" id="IPR015943">
    <property type="entry name" value="WD40/YVTN_repeat-like_dom_sf"/>
</dbReference>
<proteinExistence type="inferred from homology"/>
<keyword evidence="2" id="KW-0853">WD repeat</keyword>
<dbReference type="AlphaFoldDB" id="A0AAV1DYZ9"/>
<dbReference type="Proteomes" id="UP001161247">
    <property type="component" value="Chromosome 7"/>
</dbReference>
<protein>
    <submittedName>
        <fullName evidence="6">OLC1v1013397C1</fullName>
    </submittedName>
</protein>
<keyword evidence="3" id="KW-0677">Repeat</keyword>
<dbReference type="Gene3D" id="2.130.10.10">
    <property type="entry name" value="YVTN repeat-like/Quinoprotein amine dehydrogenase"/>
    <property type="match status" value="1"/>
</dbReference>
<dbReference type="InterPro" id="IPR036322">
    <property type="entry name" value="WD40_repeat_dom_sf"/>
</dbReference>
<reference evidence="6" key="1">
    <citation type="submission" date="2023-03" db="EMBL/GenBank/DDBJ databases">
        <authorList>
            <person name="Julca I."/>
        </authorList>
    </citation>
    <scope>NUCLEOTIDE SEQUENCE</scope>
</reference>
<dbReference type="EMBL" id="OX459124">
    <property type="protein sequence ID" value="CAI9112894.1"/>
    <property type="molecule type" value="Genomic_DNA"/>
</dbReference>
<evidence type="ECO:0000313" key="7">
    <source>
        <dbReference type="Proteomes" id="UP001161247"/>
    </source>
</evidence>
<keyword evidence="7" id="KW-1185">Reference proteome</keyword>
<evidence type="ECO:0000256" key="3">
    <source>
        <dbReference type="ARBA" id="ARBA00022737"/>
    </source>
</evidence>
<dbReference type="SMART" id="SM00320">
    <property type="entry name" value="WD40"/>
    <property type="match status" value="3"/>
</dbReference>
<comment type="subcellular location">
    <subcellularLocation>
        <location evidence="1">Preautophagosomal structure membrane</location>
        <topology evidence="1">Peripheral membrane protein</topology>
    </subcellularLocation>
</comment>
<dbReference type="SUPFAM" id="SSF50978">
    <property type="entry name" value="WD40 repeat-like"/>
    <property type="match status" value="1"/>
</dbReference>
<organism evidence="6 7">
    <name type="scientific">Oldenlandia corymbosa var. corymbosa</name>
    <dbReference type="NCBI Taxonomy" id="529605"/>
    <lineage>
        <taxon>Eukaryota</taxon>
        <taxon>Viridiplantae</taxon>
        <taxon>Streptophyta</taxon>
        <taxon>Embryophyta</taxon>
        <taxon>Tracheophyta</taxon>
        <taxon>Spermatophyta</taxon>
        <taxon>Magnoliopsida</taxon>
        <taxon>eudicotyledons</taxon>
        <taxon>Gunneridae</taxon>
        <taxon>Pentapetalae</taxon>
        <taxon>asterids</taxon>
        <taxon>lamiids</taxon>
        <taxon>Gentianales</taxon>
        <taxon>Rubiaceae</taxon>
        <taxon>Rubioideae</taxon>
        <taxon>Spermacoceae</taxon>
        <taxon>Hedyotis-Oldenlandia complex</taxon>
        <taxon>Oldenlandia</taxon>
    </lineage>
</organism>
<evidence type="ECO:0000256" key="2">
    <source>
        <dbReference type="ARBA" id="ARBA00022574"/>
    </source>
</evidence>
<dbReference type="PANTHER" id="PTHR11227">
    <property type="entry name" value="WD-REPEAT PROTEIN INTERACTING WITH PHOSPHOINOSIDES WIPI -RELATED"/>
    <property type="match status" value="1"/>
</dbReference>
<evidence type="ECO:0000256" key="5">
    <source>
        <dbReference type="SAM" id="MobiDB-lite"/>
    </source>
</evidence>
<name>A0AAV1DYZ9_OLDCO</name>
<gene>
    <name evidence="6" type="ORF">OLC1_LOCUS20002</name>
</gene>
<accession>A0AAV1DYZ9</accession>
<dbReference type="GO" id="GO:0034045">
    <property type="term" value="C:phagophore assembly site membrane"/>
    <property type="evidence" value="ECO:0007669"/>
    <property type="project" value="UniProtKB-SubCell"/>
</dbReference>